<evidence type="ECO:0000313" key="1">
    <source>
        <dbReference type="EMBL" id="CAA6817174.1"/>
    </source>
</evidence>
<accession>A0A6S6TCV3</accession>
<dbReference type="AlphaFoldDB" id="A0A6S6TCV3"/>
<gene>
    <name evidence="1" type="ORF">HELGO_WM19726</name>
</gene>
<dbReference type="EMBL" id="CACVAR010000276">
    <property type="protein sequence ID" value="CAA6817174.1"/>
    <property type="molecule type" value="Genomic_DNA"/>
</dbReference>
<protein>
    <submittedName>
        <fullName evidence="1">Uncharacterized protein</fullName>
    </submittedName>
</protein>
<name>A0A6S6TCV3_9BACT</name>
<reference evidence="1" key="1">
    <citation type="submission" date="2020-01" db="EMBL/GenBank/DDBJ databases">
        <authorList>
            <person name="Meier V. D."/>
            <person name="Meier V D."/>
        </authorList>
    </citation>
    <scope>NUCLEOTIDE SEQUENCE</scope>
    <source>
        <strain evidence="1">HLG_WM_MAG_03</strain>
    </source>
</reference>
<sequence>MLIRKNLTQYIGNLIKPEGKSKKSQHLNNKIFELAKASPTNLIIQILTLFRLL</sequence>
<organism evidence="1">
    <name type="scientific">uncultured Sulfurovum sp</name>
    <dbReference type="NCBI Taxonomy" id="269237"/>
    <lineage>
        <taxon>Bacteria</taxon>
        <taxon>Pseudomonadati</taxon>
        <taxon>Campylobacterota</taxon>
        <taxon>Epsilonproteobacteria</taxon>
        <taxon>Campylobacterales</taxon>
        <taxon>Sulfurovaceae</taxon>
        <taxon>Sulfurovum</taxon>
        <taxon>environmental samples</taxon>
    </lineage>
</organism>
<proteinExistence type="predicted"/>